<name>A0A4V3SI37_9PEZI</name>
<dbReference type="PANTHER" id="PTHR38702">
    <property type="entry name" value="CALPONIN-HOMOLOGY (CH) DOMAIN-CONTAINING PROTEIN"/>
    <property type="match status" value="1"/>
</dbReference>
<protein>
    <submittedName>
        <fullName evidence="2">Uncharacterized protein</fullName>
    </submittedName>
</protein>
<accession>A0A4V3SI37</accession>
<organism evidence="2 3">
    <name type="scientific">Ascodesmis nigricans</name>
    <dbReference type="NCBI Taxonomy" id="341454"/>
    <lineage>
        <taxon>Eukaryota</taxon>
        <taxon>Fungi</taxon>
        <taxon>Dikarya</taxon>
        <taxon>Ascomycota</taxon>
        <taxon>Pezizomycotina</taxon>
        <taxon>Pezizomycetes</taxon>
        <taxon>Pezizales</taxon>
        <taxon>Ascodesmidaceae</taxon>
        <taxon>Ascodesmis</taxon>
    </lineage>
</organism>
<evidence type="ECO:0000313" key="2">
    <source>
        <dbReference type="EMBL" id="TGZ78604.1"/>
    </source>
</evidence>
<feature type="region of interest" description="Disordered" evidence="1">
    <location>
        <begin position="1"/>
        <end position="64"/>
    </location>
</feature>
<feature type="region of interest" description="Disordered" evidence="1">
    <location>
        <begin position="461"/>
        <end position="482"/>
    </location>
</feature>
<dbReference type="AlphaFoldDB" id="A0A4V3SI37"/>
<gene>
    <name evidence="2" type="ORF">EX30DRAFT_334115</name>
</gene>
<feature type="region of interest" description="Disordered" evidence="1">
    <location>
        <begin position="92"/>
        <end position="123"/>
    </location>
</feature>
<feature type="compositionally biased region" description="Low complexity" evidence="1">
    <location>
        <begin position="1"/>
        <end position="16"/>
    </location>
</feature>
<proteinExistence type="predicted"/>
<dbReference type="InParanoid" id="A0A4V3SI37"/>
<evidence type="ECO:0000313" key="3">
    <source>
        <dbReference type="Proteomes" id="UP000298138"/>
    </source>
</evidence>
<sequence length="482" mass="53826">MTTRSDSSISSNRSSTPPSPLASEDFHDGSSVSSGRTTSSRHDPATKRRGFMRPQGTEFSSSAKSRESVMALGSIAHLQYFFAKTGLLDGKGGGLKKKKDPNLSVDTTAPSLSPYPSPSTPDMMFPDEDEFCMDYLTGMEDYDFDPSVMLPPTTSTYNPQRKMLPPPPEPDVLRGQLRQSLALTKATWENAGVGTTKNLAEGYQELKGTELVDLATSAVRAAKSYYYTTDISLLTTKDDRILREEFLAILDVLKRMAQRKFEGGVKTEERQAVLEWITGVEAALDEEEKAIADLRSKGREWLEGSWDGREYELNHMFLSYFDTSPDPLPPAEPIDESTILPTPFLKSLQTGLRLIAIHNAVVRRSRRPFGQIMKFHTEFSKPYRLAENLRFWKKAAEIRWEVRLNFDVMAVVNNTQGGWRDFDRDLKIWCSKVLEEVRSDWALGEGAAAVGHPSRARALTNASMGRPGRSQTNASMNVEVGD</sequence>
<reference evidence="2 3" key="1">
    <citation type="submission" date="2019-04" db="EMBL/GenBank/DDBJ databases">
        <title>Comparative genomics and transcriptomics to analyze fruiting body development in filamentous ascomycetes.</title>
        <authorList>
            <consortium name="DOE Joint Genome Institute"/>
            <person name="Lutkenhaus R."/>
            <person name="Traeger S."/>
            <person name="Breuer J."/>
            <person name="Kuo A."/>
            <person name="Lipzen A."/>
            <person name="Pangilinan J."/>
            <person name="Dilworth D."/>
            <person name="Sandor L."/>
            <person name="Poggeler S."/>
            <person name="Barry K."/>
            <person name="Grigoriev I.V."/>
            <person name="Nowrousian M."/>
        </authorList>
    </citation>
    <scope>NUCLEOTIDE SEQUENCE [LARGE SCALE GENOMIC DNA]</scope>
    <source>
        <strain evidence="2 3">CBS 389.68</strain>
    </source>
</reference>
<dbReference type="EMBL" id="ML220139">
    <property type="protein sequence ID" value="TGZ78604.1"/>
    <property type="molecule type" value="Genomic_DNA"/>
</dbReference>
<evidence type="ECO:0000256" key="1">
    <source>
        <dbReference type="SAM" id="MobiDB-lite"/>
    </source>
</evidence>
<dbReference type="STRING" id="341454.A0A4V3SI37"/>
<keyword evidence="3" id="KW-1185">Reference proteome</keyword>
<feature type="compositionally biased region" description="Low complexity" evidence="1">
    <location>
        <begin position="29"/>
        <end position="38"/>
    </location>
</feature>
<dbReference type="OrthoDB" id="2534759at2759"/>
<dbReference type="PANTHER" id="PTHR38702:SF1">
    <property type="entry name" value="CALPONIN-HOMOLOGY (CH) DOMAIN-CONTAINING PROTEIN"/>
    <property type="match status" value="1"/>
</dbReference>
<dbReference type="Proteomes" id="UP000298138">
    <property type="component" value="Unassembled WGS sequence"/>
</dbReference>